<feature type="compositionally biased region" description="Polar residues" evidence="1">
    <location>
        <begin position="144"/>
        <end position="160"/>
    </location>
</feature>
<feature type="compositionally biased region" description="Polar residues" evidence="1">
    <location>
        <begin position="172"/>
        <end position="190"/>
    </location>
</feature>
<evidence type="ECO:0000256" key="2">
    <source>
        <dbReference type="SAM" id="SignalP"/>
    </source>
</evidence>
<feature type="chain" id="PRO_5020561552" evidence="2">
    <location>
        <begin position="20"/>
        <end position="205"/>
    </location>
</feature>
<comment type="caution">
    <text evidence="3">The sequence shown here is derived from an EMBL/GenBank/DDBJ whole genome shotgun (WGS) entry which is preliminary data.</text>
</comment>
<organism evidence="3 4">
    <name type="scientific">Steinernema carpocapsae</name>
    <name type="common">Entomopathogenic nematode</name>
    <dbReference type="NCBI Taxonomy" id="34508"/>
    <lineage>
        <taxon>Eukaryota</taxon>
        <taxon>Metazoa</taxon>
        <taxon>Ecdysozoa</taxon>
        <taxon>Nematoda</taxon>
        <taxon>Chromadorea</taxon>
        <taxon>Rhabditida</taxon>
        <taxon>Tylenchina</taxon>
        <taxon>Panagrolaimomorpha</taxon>
        <taxon>Strongyloidoidea</taxon>
        <taxon>Steinernematidae</taxon>
        <taxon>Steinernema</taxon>
    </lineage>
</organism>
<dbReference type="Proteomes" id="UP000298663">
    <property type="component" value="Unassembled WGS sequence"/>
</dbReference>
<proteinExistence type="predicted"/>
<dbReference type="AlphaFoldDB" id="A0A4U5MC08"/>
<feature type="signal peptide" evidence="2">
    <location>
        <begin position="1"/>
        <end position="19"/>
    </location>
</feature>
<protein>
    <submittedName>
        <fullName evidence="3">Uncharacterized protein</fullName>
    </submittedName>
</protein>
<name>A0A4U5MC08_STECR</name>
<feature type="region of interest" description="Disordered" evidence="1">
    <location>
        <begin position="132"/>
        <end position="205"/>
    </location>
</feature>
<evidence type="ECO:0000313" key="3">
    <source>
        <dbReference type="EMBL" id="TKR66634.1"/>
    </source>
</evidence>
<keyword evidence="2" id="KW-0732">Signal</keyword>
<evidence type="ECO:0000313" key="4">
    <source>
        <dbReference type="Proteomes" id="UP000298663"/>
    </source>
</evidence>
<dbReference type="OrthoDB" id="10659266at2759"/>
<keyword evidence="4" id="KW-1185">Reference proteome</keyword>
<gene>
    <name evidence="3" type="ORF">L596_022900</name>
</gene>
<accession>A0A4U5MC08</accession>
<reference evidence="3 4" key="1">
    <citation type="journal article" date="2015" name="Genome Biol.">
        <title>Comparative genomics of Steinernema reveals deeply conserved gene regulatory networks.</title>
        <authorList>
            <person name="Dillman A.R."/>
            <person name="Macchietto M."/>
            <person name="Porter C.F."/>
            <person name="Rogers A."/>
            <person name="Williams B."/>
            <person name="Antoshechkin I."/>
            <person name="Lee M.M."/>
            <person name="Goodwin Z."/>
            <person name="Lu X."/>
            <person name="Lewis E.E."/>
            <person name="Goodrich-Blair H."/>
            <person name="Stock S.P."/>
            <person name="Adams B.J."/>
            <person name="Sternberg P.W."/>
            <person name="Mortazavi A."/>
        </authorList>
    </citation>
    <scope>NUCLEOTIDE SEQUENCE [LARGE SCALE GENOMIC DNA]</scope>
    <source>
        <strain evidence="3 4">ALL</strain>
    </source>
</reference>
<sequence>MTASSFALLGLLCVATVSGGILREKRGGYGYQGSGGDGYVQPGGWGMNQGGYGNPNFSVDRNFNTGNGFGHHHQHHYENGNGFQDGYYGSWSGSVPNPGGQGGWMPMKPGMGGQFNPSMGEMNPGINSGMNPGRQIPVMPSPTAGETSQFDAGSSQTSGIDASVPETPAENPESSTESPLFIPATSTMDPNSEALVPNPPVLGRK</sequence>
<dbReference type="EMBL" id="AZBU02000008">
    <property type="protein sequence ID" value="TKR66634.1"/>
    <property type="molecule type" value="Genomic_DNA"/>
</dbReference>
<reference evidence="3 4" key="2">
    <citation type="journal article" date="2019" name="G3 (Bethesda)">
        <title>Hybrid Assembly of the Genome of the Entomopathogenic Nematode Steinernema carpocapsae Identifies the X-Chromosome.</title>
        <authorList>
            <person name="Serra L."/>
            <person name="Macchietto M."/>
            <person name="Macias-Munoz A."/>
            <person name="McGill C.J."/>
            <person name="Rodriguez I.M."/>
            <person name="Rodriguez B."/>
            <person name="Murad R."/>
            <person name="Mortazavi A."/>
        </authorList>
    </citation>
    <scope>NUCLEOTIDE SEQUENCE [LARGE SCALE GENOMIC DNA]</scope>
    <source>
        <strain evidence="3 4">ALL</strain>
    </source>
</reference>
<evidence type="ECO:0000256" key="1">
    <source>
        <dbReference type="SAM" id="MobiDB-lite"/>
    </source>
</evidence>